<name>C6VSD9_DYAFD</name>
<dbReference type="OrthoDB" id="5401121at2"/>
<feature type="domain" description="Histidine kinase" evidence="5">
    <location>
        <begin position="72"/>
        <end position="291"/>
    </location>
</feature>
<dbReference type="InterPro" id="IPR036890">
    <property type="entry name" value="HATPase_C_sf"/>
</dbReference>
<comment type="catalytic activity">
    <reaction evidence="1">
        <text>ATP + protein L-histidine = ADP + protein N-phospho-L-histidine.</text>
        <dbReference type="EC" id="2.7.13.3"/>
    </reaction>
</comment>
<dbReference type="GO" id="GO:0009927">
    <property type="term" value="F:histidine phosphotransfer kinase activity"/>
    <property type="evidence" value="ECO:0007669"/>
    <property type="project" value="TreeGrafter"/>
</dbReference>
<dbReference type="eggNOG" id="COG2205">
    <property type="taxonomic scope" value="Bacteria"/>
</dbReference>
<dbReference type="AlphaFoldDB" id="C6VSD9"/>
<dbReference type="PANTHER" id="PTHR43047:SF72">
    <property type="entry name" value="OSMOSENSING HISTIDINE PROTEIN KINASE SLN1"/>
    <property type="match status" value="1"/>
</dbReference>
<dbReference type="SMART" id="SM00388">
    <property type="entry name" value="HisKA"/>
    <property type="match status" value="1"/>
</dbReference>
<gene>
    <name evidence="6" type="ordered locus">Dfer_5175</name>
</gene>
<protein>
    <recommendedName>
        <fullName evidence="2">histidine kinase</fullName>
        <ecNumber evidence="2">2.7.13.3</ecNumber>
    </recommendedName>
</protein>
<dbReference type="EMBL" id="CP001619">
    <property type="protein sequence ID" value="ACT96374.1"/>
    <property type="molecule type" value="Genomic_DNA"/>
</dbReference>
<evidence type="ECO:0000259" key="5">
    <source>
        <dbReference type="PROSITE" id="PS50109"/>
    </source>
</evidence>
<evidence type="ECO:0000313" key="7">
    <source>
        <dbReference type="Proteomes" id="UP000002011"/>
    </source>
</evidence>
<dbReference type="SUPFAM" id="SSF55874">
    <property type="entry name" value="ATPase domain of HSP90 chaperone/DNA topoisomerase II/histidine kinase"/>
    <property type="match status" value="1"/>
</dbReference>
<dbReference type="CDD" id="cd00082">
    <property type="entry name" value="HisKA"/>
    <property type="match status" value="1"/>
</dbReference>
<dbReference type="InterPro" id="IPR005467">
    <property type="entry name" value="His_kinase_dom"/>
</dbReference>
<keyword evidence="3" id="KW-0808">Transferase</keyword>
<accession>C6VSD9</accession>
<evidence type="ECO:0000313" key="6">
    <source>
        <dbReference type="EMBL" id="ACT96374.1"/>
    </source>
</evidence>
<dbReference type="KEGG" id="dfe:Dfer_5175"/>
<dbReference type="GO" id="GO:0005886">
    <property type="term" value="C:plasma membrane"/>
    <property type="evidence" value="ECO:0007669"/>
    <property type="project" value="TreeGrafter"/>
</dbReference>
<dbReference type="PANTHER" id="PTHR43047">
    <property type="entry name" value="TWO-COMPONENT HISTIDINE PROTEIN KINASE"/>
    <property type="match status" value="1"/>
</dbReference>
<dbReference type="InterPro" id="IPR036097">
    <property type="entry name" value="HisK_dim/P_sf"/>
</dbReference>
<keyword evidence="4 6" id="KW-0418">Kinase</keyword>
<dbReference type="Pfam" id="PF02518">
    <property type="entry name" value="HATPase_c"/>
    <property type="match status" value="1"/>
</dbReference>
<dbReference type="Pfam" id="PF00512">
    <property type="entry name" value="HisKA"/>
    <property type="match status" value="1"/>
</dbReference>
<keyword evidence="7" id="KW-1185">Reference proteome</keyword>
<dbReference type="Gene3D" id="3.30.565.10">
    <property type="entry name" value="Histidine kinase-like ATPase, C-terminal domain"/>
    <property type="match status" value="1"/>
</dbReference>
<proteinExistence type="predicted"/>
<dbReference type="Proteomes" id="UP000002011">
    <property type="component" value="Chromosome"/>
</dbReference>
<dbReference type="STRING" id="471854.Dfer_5175"/>
<dbReference type="PROSITE" id="PS50109">
    <property type="entry name" value="HIS_KIN"/>
    <property type="match status" value="1"/>
</dbReference>
<evidence type="ECO:0000256" key="4">
    <source>
        <dbReference type="ARBA" id="ARBA00022777"/>
    </source>
</evidence>
<dbReference type="RefSeq" id="WP_015814615.1">
    <property type="nucleotide sequence ID" value="NC_013037.1"/>
</dbReference>
<evidence type="ECO:0000256" key="2">
    <source>
        <dbReference type="ARBA" id="ARBA00012438"/>
    </source>
</evidence>
<dbReference type="SUPFAM" id="SSF47384">
    <property type="entry name" value="Homodimeric domain of signal transducing histidine kinase"/>
    <property type="match status" value="1"/>
</dbReference>
<dbReference type="InterPro" id="IPR003594">
    <property type="entry name" value="HATPase_dom"/>
</dbReference>
<evidence type="ECO:0000256" key="1">
    <source>
        <dbReference type="ARBA" id="ARBA00000085"/>
    </source>
</evidence>
<organism evidence="6 7">
    <name type="scientific">Dyadobacter fermentans (strain ATCC 700827 / DSM 18053 / CIP 107007 / KCTC 52180 / NS114)</name>
    <dbReference type="NCBI Taxonomy" id="471854"/>
    <lineage>
        <taxon>Bacteria</taxon>
        <taxon>Pseudomonadati</taxon>
        <taxon>Bacteroidota</taxon>
        <taxon>Cytophagia</taxon>
        <taxon>Cytophagales</taxon>
        <taxon>Spirosomataceae</taxon>
        <taxon>Dyadobacter</taxon>
    </lineage>
</organism>
<reference evidence="6 7" key="1">
    <citation type="journal article" date="2009" name="Stand. Genomic Sci.">
        <title>Complete genome sequence of Dyadobacter fermentans type strain (NS114).</title>
        <authorList>
            <person name="Lang E."/>
            <person name="Lapidus A."/>
            <person name="Chertkov O."/>
            <person name="Brettin T."/>
            <person name="Detter J.C."/>
            <person name="Han C."/>
            <person name="Copeland A."/>
            <person name="Glavina Del Rio T."/>
            <person name="Nolan M."/>
            <person name="Chen F."/>
            <person name="Lucas S."/>
            <person name="Tice H."/>
            <person name="Cheng J.F."/>
            <person name="Land M."/>
            <person name="Hauser L."/>
            <person name="Chang Y.J."/>
            <person name="Jeffries C.D."/>
            <person name="Kopitz M."/>
            <person name="Bruce D."/>
            <person name="Goodwin L."/>
            <person name="Pitluck S."/>
            <person name="Ovchinnikova G."/>
            <person name="Pati A."/>
            <person name="Ivanova N."/>
            <person name="Mavrommatis K."/>
            <person name="Chen A."/>
            <person name="Palaniappan K."/>
            <person name="Chain P."/>
            <person name="Bristow J."/>
            <person name="Eisen J.A."/>
            <person name="Markowitz V."/>
            <person name="Hugenholtz P."/>
            <person name="Goker M."/>
            <person name="Rohde M."/>
            <person name="Kyrpides N.C."/>
            <person name="Klenk H.P."/>
        </authorList>
    </citation>
    <scope>NUCLEOTIDE SEQUENCE [LARGE SCALE GENOMIC DNA]</scope>
    <source>
        <strain evidence="7">ATCC 700827 / DSM 18053 / CIP 107007 / KCTC 52180 / NS114</strain>
    </source>
</reference>
<dbReference type="InterPro" id="IPR003661">
    <property type="entry name" value="HisK_dim/P_dom"/>
</dbReference>
<sequence length="291" mass="31589">MTGLSGTERWLGVSISRQDDGVVLTGLDITELKEAQSQQQFWLTELEKSSHSAENVEQLRNALKERGELLRSASHDLRGQVGVIASATQLLGMAGNATDSNVLIQMIQRNIGQMTHLMSNLLDYARLESGQEAIHVSRFNVAELLQELIDGTEAFASERQLWLRSNGPDALEIDSDPVQIRRIAQNLVLNALKYTTTGGVTVSWQSLEDANGWQLTVSDTGPGLSAQQISRLTGQTSEVAGVRESTSRKSGGEGIGLSIVSQLCNKLGGKLQVQSEAGKGTIFLIRFTNIK</sequence>
<dbReference type="GO" id="GO:0000155">
    <property type="term" value="F:phosphorelay sensor kinase activity"/>
    <property type="evidence" value="ECO:0007669"/>
    <property type="project" value="InterPro"/>
</dbReference>
<dbReference type="Gene3D" id="1.10.287.130">
    <property type="match status" value="1"/>
</dbReference>
<dbReference type="EC" id="2.7.13.3" evidence="2"/>
<dbReference type="SMART" id="SM00387">
    <property type="entry name" value="HATPase_c"/>
    <property type="match status" value="1"/>
</dbReference>
<evidence type="ECO:0000256" key="3">
    <source>
        <dbReference type="ARBA" id="ARBA00022679"/>
    </source>
</evidence>
<dbReference type="HOGENOM" id="CLU_000445_89_3_10"/>